<keyword evidence="2" id="KW-0472">Membrane</keyword>
<evidence type="ECO:0000313" key="4">
    <source>
        <dbReference type="EMBL" id="CAH0043622.1"/>
    </source>
</evidence>
<reference evidence="4 5" key="2">
    <citation type="submission" date="2021-10" db="EMBL/GenBank/DDBJ databases">
        <authorList>
            <person name="Piombo E."/>
        </authorList>
    </citation>
    <scope>NUCLEOTIDE SEQUENCE [LARGE SCALE GENOMIC DNA]</scope>
</reference>
<sequence length="289" mass="30695">MAYLLLRTQLIQSFIGFILLVRAASQASAPTITPPPNHVYQRQDREGPDFVGYPLNSNIHTAGTCAGGLTYYTWSLWAGCVSNEAGLYTGCTNASVVLDPTGKGTCSTSMACGSGLIYEDLGEMTSPKYYIRCFNGTSIPTYYRPKRLSIITTTFATTITTNALSGSQASSTSTSTSSTVSSSPTETPAPQSLAWVAGPVVGGLAGLAIIALLCWIALLLRKKHSHVQTPENQSIQPDLATKPAYQAQISLTLVPDQPPRVVSMDPSQNPRTPPYELEHVGYHGSGSGA</sequence>
<keyword evidence="3" id="KW-0732">Signal</keyword>
<dbReference type="EMBL" id="CABFOC020000003">
    <property type="protein sequence ID" value="CAH0043622.1"/>
    <property type="molecule type" value="Genomic_DNA"/>
</dbReference>
<feature type="region of interest" description="Disordered" evidence="1">
    <location>
        <begin position="166"/>
        <end position="190"/>
    </location>
</feature>
<reference evidence="5" key="1">
    <citation type="submission" date="2019-06" db="EMBL/GenBank/DDBJ databases">
        <authorList>
            <person name="Broberg M."/>
        </authorList>
    </citation>
    <scope>NUCLEOTIDE SEQUENCE [LARGE SCALE GENOMIC DNA]</scope>
</reference>
<accession>A0A9N9W021</accession>
<evidence type="ECO:0000256" key="1">
    <source>
        <dbReference type="SAM" id="MobiDB-lite"/>
    </source>
</evidence>
<keyword evidence="2" id="KW-1133">Transmembrane helix</keyword>
<evidence type="ECO:0000256" key="3">
    <source>
        <dbReference type="SAM" id="SignalP"/>
    </source>
</evidence>
<dbReference type="AlphaFoldDB" id="A0A9N9W021"/>
<evidence type="ECO:0000256" key="2">
    <source>
        <dbReference type="SAM" id="Phobius"/>
    </source>
</evidence>
<dbReference type="CDD" id="cd12087">
    <property type="entry name" value="TM_EGFR-like"/>
    <property type="match status" value="1"/>
</dbReference>
<organism evidence="4 5">
    <name type="scientific">Clonostachys solani</name>
    <dbReference type="NCBI Taxonomy" id="160281"/>
    <lineage>
        <taxon>Eukaryota</taxon>
        <taxon>Fungi</taxon>
        <taxon>Dikarya</taxon>
        <taxon>Ascomycota</taxon>
        <taxon>Pezizomycotina</taxon>
        <taxon>Sordariomycetes</taxon>
        <taxon>Hypocreomycetidae</taxon>
        <taxon>Hypocreales</taxon>
        <taxon>Bionectriaceae</taxon>
        <taxon>Clonostachys</taxon>
    </lineage>
</organism>
<feature type="transmembrane region" description="Helical" evidence="2">
    <location>
        <begin position="193"/>
        <end position="220"/>
    </location>
</feature>
<feature type="chain" id="PRO_5040449862" evidence="3">
    <location>
        <begin position="24"/>
        <end position="289"/>
    </location>
</feature>
<keyword evidence="5" id="KW-1185">Reference proteome</keyword>
<protein>
    <submittedName>
        <fullName evidence="4">Uncharacterized protein</fullName>
    </submittedName>
</protein>
<dbReference type="Proteomes" id="UP000775872">
    <property type="component" value="Unassembled WGS sequence"/>
</dbReference>
<keyword evidence="2" id="KW-0812">Transmembrane</keyword>
<feature type="signal peptide" evidence="3">
    <location>
        <begin position="1"/>
        <end position="23"/>
    </location>
</feature>
<proteinExistence type="predicted"/>
<dbReference type="OrthoDB" id="5147087at2759"/>
<feature type="compositionally biased region" description="Low complexity" evidence="1">
    <location>
        <begin position="166"/>
        <end position="186"/>
    </location>
</feature>
<feature type="region of interest" description="Disordered" evidence="1">
    <location>
        <begin position="256"/>
        <end position="289"/>
    </location>
</feature>
<name>A0A9N9W021_9HYPO</name>
<comment type="caution">
    <text evidence="4">The sequence shown here is derived from an EMBL/GenBank/DDBJ whole genome shotgun (WGS) entry which is preliminary data.</text>
</comment>
<gene>
    <name evidence="4" type="ORF">CSOL1703_00009513</name>
</gene>
<evidence type="ECO:0000313" key="5">
    <source>
        <dbReference type="Proteomes" id="UP000775872"/>
    </source>
</evidence>